<dbReference type="RefSeq" id="WP_108687462.1">
    <property type="nucleotide sequence ID" value="NZ_QCYK01000002.1"/>
</dbReference>
<accession>A0A2T7BH72</accession>
<dbReference type="Proteomes" id="UP000244450">
    <property type="component" value="Unassembled WGS sequence"/>
</dbReference>
<evidence type="ECO:0000256" key="1">
    <source>
        <dbReference type="ARBA" id="ARBA00007613"/>
    </source>
</evidence>
<evidence type="ECO:0000313" key="3">
    <source>
        <dbReference type="EMBL" id="PUZ25622.1"/>
    </source>
</evidence>
<dbReference type="Gene3D" id="1.20.1600.10">
    <property type="entry name" value="Outer membrane efflux proteins (OEP)"/>
    <property type="match status" value="1"/>
</dbReference>
<keyword evidence="2" id="KW-1134">Transmembrane beta strand</keyword>
<keyword evidence="4" id="KW-1185">Reference proteome</keyword>
<dbReference type="Pfam" id="PF02321">
    <property type="entry name" value="OEP"/>
    <property type="match status" value="2"/>
</dbReference>
<protein>
    <submittedName>
        <fullName evidence="3">RND transporter</fullName>
    </submittedName>
</protein>
<evidence type="ECO:0000313" key="4">
    <source>
        <dbReference type="Proteomes" id="UP000244450"/>
    </source>
</evidence>
<dbReference type="GO" id="GO:0005886">
    <property type="term" value="C:plasma membrane"/>
    <property type="evidence" value="ECO:0007669"/>
    <property type="project" value="UniProtKB-SubCell"/>
</dbReference>
<dbReference type="InterPro" id="IPR003423">
    <property type="entry name" value="OMP_efflux"/>
</dbReference>
<dbReference type="OrthoDB" id="9770517at2"/>
<comment type="caution">
    <text evidence="3">The sequence shown here is derived from an EMBL/GenBank/DDBJ whole genome shotgun (WGS) entry which is preliminary data.</text>
</comment>
<dbReference type="Gene3D" id="2.20.200.10">
    <property type="entry name" value="Outer membrane efflux proteins (OEP)"/>
    <property type="match status" value="1"/>
</dbReference>
<dbReference type="SUPFAM" id="SSF56954">
    <property type="entry name" value="Outer membrane efflux proteins (OEP)"/>
    <property type="match status" value="1"/>
</dbReference>
<dbReference type="NCBIfam" id="TIGR01845">
    <property type="entry name" value="outer_NodT"/>
    <property type="match status" value="1"/>
</dbReference>
<dbReference type="InterPro" id="IPR010131">
    <property type="entry name" value="MdtP/NodT-like"/>
</dbReference>
<dbReference type="PANTHER" id="PTHR30203:SF33">
    <property type="entry name" value="BLR4455 PROTEIN"/>
    <property type="match status" value="1"/>
</dbReference>
<dbReference type="PANTHER" id="PTHR30203">
    <property type="entry name" value="OUTER MEMBRANE CATION EFFLUX PROTEIN"/>
    <property type="match status" value="1"/>
</dbReference>
<keyword evidence="2" id="KW-0449">Lipoprotein</keyword>
<comment type="similarity">
    <text evidence="1 2">Belongs to the outer membrane factor (OMF) (TC 1.B.17) family.</text>
</comment>
<comment type="subcellular location">
    <subcellularLocation>
        <location evidence="2">Cell membrane</location>
        <topology evidence="2">Lipid-anchor</topology>
    </subcellularLocation>
</comment>
<gene>
    <name evidence="3" type="ORF">DCC81_15230</name>
</gene>
<sequence>MRKSFPLYTSLLLLTVGLWACRTGRNYVQPPLPLPAQFQTATADTLSVGDKPWQQFFTDKQLVALIDTGLQNNYDLQLAITRIEAAGEQVKQARAAFQPTVNAQVGANINYVSKNSLNGFSTSQFLKSDHVEDYSAQVGVSWEVDVWGKLRRQKEAAIAGYLQTYEAKKAVQTKLVADIATAYYNLLMLDEQLAIAHHNVELGDSILSIIQLQKTAGDANQLAVEQAYVQRQAAAVLIPQLERAIALQETGLHILTGTLPGPVLTRTDLRSVPVEDQLTAGVPAAMVSRRPDVRSNELALVTANANVGAAQANMYPVLNITASGGTDAFKASNWFNIPNSLFGIVGGTIAQPLLQHRQLKTQYEVAKINREAAVISFKQSVLNAVGEVSNALASIDHLAEQETITSNRMDTLKVAIFNASLLYKAGMANYLEVITAQSNLLQSQLDFADIRRQRLSANVELYRALGGGWK</sequence>
<dbReference type="EMBL" id="QCYK01000002">
    <property type="protein sequence ID" value="PUZ25622.1"/>
    <property type="molecule type" value="Genomic_DNA"/>
</dbReference>
<keyword evidence="2" id="KW-0564">Palmitate</keyword>
<keyword evidence="2" id="KW-0812">Transmembrane</keyword>
<reference evidence="3 4" key="1">
    <citation type="submission" date="2018-04" db="EMBL/GenBank/DDBJ databases">
        <title>Chitinophaga fuyangensis sp. nov., isolated from soil in a chemical factory.</title>
        <authorList>
            <person name="Chen K."/>
        </authorList>
    </citation>
    <scope>NUCLEOTIDE SEQUENCE [LARGE SCALE GENOMIC DNA]</scope>
    <source>
        <strain evidence="3 4">LY-1</strain>
    </source>
</reference>
<name>A0A2T7BH72_9BACT</name>
<evidence type="ECO:0000256" key="2">
    <source>
        <dbReference type="RuleBase" id="RU362097"/>
    </source>
</evidence>
<proteinExistence type="inferred from homology"/>
<dbReference type="AlphaFoldDB" id="A0A2T7BH72"/>
<keyword evidence="2" id="KW-0472">Membrane</keyword>
<dbReference type="GO" id="GO:0015562">
    <property type="term" value="F:efflux transmembrane transporter activity"/>
    <property type="evidence" value="ECO:0007669"/>
    <property type="project" value="InterPro"/>
</dbReference>
<organism evidence="3 4">
    <name type="scientific">Chitinophaga parva</name>
    <dbReference type="NCBI Taxonomy" id="2169414"/>
    <lineage>
        <taxon>Bacteria</taxon>
        <taxon>Pseudomonadati</taxon>
        <taxon>Bacteroidota</taxon>
        <taxon>Chitinophagia</taxon>
        <taxon>Chitinophagales</taxon>
        <taxon>Chitinophagaceae</taxon>
        <taxon>Chitinophaga</taxon>
    </lineage>
</organism>